<evidence type="ECO:0000313" key="3">
    <source>
        <dbReference type="WBParaSite" id="PDA_v2.g10224.t1"/>
    </source>
</evidence>
<dbReference type="PROSITE" id="PS51718">
    <property type="entry name" value="G_DYNAMIN_2"/>
    <property type="match status" value="1"/>
</dbReference>
<protein>
    <submittedName>
        <fullName evidence="3">Dynamin-type G domain-containing protein</fullName>
    </submittedName>
</protein>
<name>A0A914NXP8_9BILA</name>
<dbReference type="InterPro" id="IPR030381">
    <property type="entry name" value="G_DYNAMIN_dom"/>
</dbReference>
<accession>A0A914NXP8</accession>
<dbReference type="PANTHER" id="PTHR11566:SF21">
    <property type="entry name" value="DYNAMIN RELATED PROTEIN 1, ISOFORM A"/>
    <property type="match status" value="1"/>
</dbReference>
<dbReference type="GO" id="GO:0005874">
    <property type="term" value="C:microtubule"/>
    <property type="evidence" value="ECO:0007669"/>
    <property type="project" value="TreeGrafter"/>
</dbReference>
<sequence length="84" mass="8961">MESLIPIIGKLQDVFAAVGSRENEVDLPQIVVVGSQSAGKSSVIEGIVGRDFLPRGSGIVTRRPLLIQLVHTPEGDDRRKIDGG</sequence>
<dbReference type="Proteomes" id="UP000887578">
    <property type="component" value="Unplaced"/>
</dbReference>
<dbReference type="GO" id="GO:0016020">
    <property type="term" value="C:membrane"/>
    <property type="evidence" value="ECO:0007669"/>
    <property type="project" value="TreeGrafter"/>
</dbReference>
<dbReference type="GO" id="GO:0005737">
    <property type="term" value="C:cytoplasm"/>
    <property type="evidence" value="ECO:0007669"/>
    <property type="project" value="TreeGrafter"/>
</dbReference>
<dbReference type="InterPro" id="IPR019762">
    <property type="entry name" value="Dynamin_GTPase_CS"/>
</dbReference>
<dbReference type="GO" id="GO:0000266">
    <property type="term" value="P:mitochondrial fission"/>
    <property type="evidence" value="ECO:0007669"/>
    <property type="project" value="TreeGrafter"/>
</dbReference>
<dbReference type="PANTHER" id="PTHR11566">
    <property type="entry name" value="DYNAMIN"/>
    <property type="match status" value="1"/>
</dbReference>
<dbReference type="InterPro" id="IPR022812">
    <property type="entry name" value="Dynamin"/>
</dbReference>
<dbReference type="InterPro" id="IPR027417">
    <property type="entry name" value="P-loop_NTPase"/>
</dbReference>
<dbReference type="GO" id="GO:0005525">
    <property type="term" value="F:GTP binding"/>
    <property type="evidence" value="ECO:0007669"/>
    <property type="project" value="InterPro"/>
</dbReference>
<evidence type="ECO:0000313" key="2">
    <source>
        <dbReference type="Proteomes" id="UP000887578"/>
    </source>
</evidence>
<dbReference type="PROSITE" id="PS00410">
    <property type="entry name" value="G_DYNAMIN_1"/>
    <property type="match status" value="1"/>
</dbReference>
<feature type="domain" description="Dynamin-type G" evidence="1">
    <location>
        <begin position="24"/>
        <end position="84"/>
    </location>
</feature>
<dbReference type="AlphaFoldDB" id="A0A914NXP8"/>
<keyword evidence="2" id="KW-1185">Reference proteome</keyword>
<dbReference type="GO" id="GO:0003924">
    <property type="term" value="F:GTPase activity"/>
    <property type="evidence" value="ECO:0007669"/>
    <property type="project" value="TreeGrafter"/>
</dbReference>
<dbReference type="InterPro" id="IPR045063">
    <property type="entry name" value="Dynamin_N"/>
</dbReference>
<dbReference type="Pfam" id="PF00350">
    <property type="entry name" value="Dynamin_N"/>
    <property type="match status" value="1"/>
</dbReference>
<dbReference type="PRINTS" id="PR00195">
    <property type="entry name" value="DYNAMIN"/>
</dbReference>
<reference evidence="3" key="1">
    <citation type="submission" date="2022-11" db="UniProtKB">
        <authorList>
            <consortium name="WormBaseParasite"/>
        </authorList>
    </citation>
    <scope>IDENTIFICATION</scope>
</reference>
<dbReference type="GO" id="GO:0006897">
    <property type="term" value="P:endocytosis"/>
    <property type="evidence" value="ECO:0007669"/>
    <property type="project" value="TreeGrafter"/>
</dbReference>
<dbReference type="Gene3D" id="3.40.50.300">
    <property type="entry name" value="P-loop containing nucleotide triphosphate hydrolases"/>
    <property type="match status" value="1"/>
</dbReference>
<proteinExistence type="predicted"/>
<organism evidence="2 3">
    <name type="scientific">Panagrolaimus davidi</name>
    <dbReference type="NCBI Taxonomy" id="227884"/>
    <lineage>
        <taxon>Eukaryota</taxon>
        <taxon>Metazoa</taxon>
        <taxon>Ecdysozoa</taxon>
        <taxon>Nematoda</taxon>
        <taxon>Chromadorea</taxon>
        <taxon>Rhabditida</taxon>
        <taxon>Tylenchina</taxon>
        <taxon>Panagrolaimomorpha</taxon>
        <taxon>Panagrolaimoidea</taxon>
        <taxon>Panagrolaimidae</taxon>
        <taxon>Panagrolaimus</taxon>
    </lineage>
</organism>
<dbReference type="GO" id="GO:0048312">
    <property type="term" value="P:intracellular distribution of mitochondria"/>
    <property type="evidence" value="ECO:0007669"/>
    <property type="project" value="TreeGrafter"/>
</dbReference>
<dbReference type="WBParaSite" id="PDA_v2.g10224.t1">
    <property type="protein sequence ID" value="PDA_v2.g10224.t1"/>
    <property type="gene ID" value="PDA_v2.g10224"/>
</dbReference>
<dbReference type="SUPFAM" id="SSF52540">
    <property type="entry name" value="P-loop containing nucleoside triphosphate hydrolases"/>
    <property type="match status" value="1"/>
</dbReference>
<evidence type="ECO:0000259" key="1">
    <source>
        <dbReference type="PROSITE" id="PS51718"/>
    </source>
</evidence>
<dbReference type="GO" id="GO:0016559">
    <property type="term" value="P:peroxisome fission"/>
    <property type="evidence" value="ECO:0007669"/>
    <property type="project" value="TreeGrafter"/>
</dbReference>
<dbReference type="GO" id="GO:0008017">
    <property type="term" value="F:microtubule binding"/>
    <property type="evidence" value="ECO:0007669"/>
    <property type="project" value="TreeGrafter"/>
</dbReference>